<dbReference type="GeneID" id="54763210"/>
<dbReference type="KEGG" id="fpl:Ferp_0971"/>
<name>D3RXC2_FERPA</name>
<reference evidence="2 3" key="2">
    <citation type="journal article" date="2011" name="Stand. Genomic Sci.">
        <title>Complete genome sequence of Ferroglobus placidus AEDII12DO.</title>
        <authorList>
            <person name="Anderson I."/>
            <person name="Risso C."/>
            <person name="Holmes D."/>
            <person name="Lucas S."/>
            <person name="Copeland A."/>
            <person name="Lapidus A."/>
            <person name="Cheng J.F."/>
            <person name="Bruce D."/>
            <person name="Goodwin L."/>
            <person name="Pitluck S."/>
            <person name="Saunders E."/>
            <person name="Brettin T."/>
            <person name="Detter J.C."/>
            <person name="Han C."/>
            <person name="Tapia R."/>
            <person name="Larimer F."/>
            <person name="Land M."/>
            <person name="Hauser L."/>
            <person name="Woyke T."/>
            <person name="Lovley D."/>
            <person name="Kyrpides N."/>
            <person name="Ivanova N."/>
        </authorList>
    </citation>
    <scope>NUCLEOTIDE SEQUENCE [LARGE SCALE GENOMIC DNA]</scope>
    <source>
        <strain evidence="3">DSM 10642 / AEDII12DO</strain>
    </source>
</reference>
<dbReference type="PaxDb" id="589924-Ferp_0971"/>
<keyword evidence="1" id="KW-0812">Transmembrane</keyword>
<reference evidence="3" key="1">
    <citation type="submission" date="2010-02" db="EMBL/GenBank/DDBJ databases">
        <title>Complete sequence of Ferroglobus placidus DSM 10642.</title>
        <authorList>
            <consortium name="US DOE Joint Genome Institute"/>
            <person name="Lucas S."/>
            <person name="Copeland A."/>
            <person name="Lapidus A."/>
            <person name="Cheng J.-F."/>
            <person name="Bruce D."/>
            <person name="Goodwin L."/>
            <person name="Pitluck S."/>
            <person name="Saunders E."/>
            <person name="Brettin T."/>
            <person name="Detter J.C."/>
            <person name="Han C."/>
            <person name="Tapia R."/>
            <person name="Larimer F."/>
            <person name="Land M."/>
            <person name="Hauser L."/>
            <person name="Kyrpides N."/>
            <person name="Ivanova N."/>
            <person name="Holmes D."/>
            <person name="Lovley D."/>
            <person name="Kyrpides N."/>
            <person name="Anderson I.J."/>
            <person name="Woyke T."/>
        </authorList>
    </citation>
    <scope>NUCLEOTIDE SEQUENCE [LARGE SCALE GENOMIC DNA]</scope>
    <source>
        <strain evidence="3">DSM 10642 / AEDII12DO</strain>
    </source>
</reference>
<dbReference type="HOGENOM" id="CLU_2968294_0_0_2"/>
<accession>D3RXC2</accession>
<evidence type="ECO:0000313" key="3">
    <source>
        <dbReference type="Proteomes" id="UP000002613"/>
    </source>
</evidence>
<evidence type="ECO:0000256" key="1">
    <source>
        <dbReference type="SAM" id="Phobius"/>
    </source>
</evidence>
<sequence>MAEKEVSPLLFLIAWAMFSAMLYLYAHYIKLATKESRLVVILASILTGGVMAYIILYK</sequence>
<dbReference type="EMBL" id="CP001899">
    <property type="protein sequence ID" value="ADC65135.1"/>
    <property type="molecule type" value="Genomic_DNA"/>
</dbReference>
<keyword evidence="1" id="KW-0472">Membrane</keyword>
<dbReference type="Proteomes" id="UP000002613">
    <property type="component" value="Chromosome"/>
</dbReference>
<gene>
    <name evidence="2" type="ordered locus">Ferp_0971</name>
</gene>
<dbReference type="AlphaFoldDB" id="D3RXC2"/>
<dbReference type="RefSeq" id="WP_012965478.1">
    <property type="nucleotide sequence ID" value="NC_013849.1"/>
</dbReference>
<keyword evidence="1" id="KW-1133">Transmembrane helix</keyword>
<proteinExistence type="predicted"/>
<protein>
    <submittedName>
        <fullName evidence="2">Uncharacterized protein</fullName>
    </submittedName>
</protein>
<dbReference type="STRING" id="589924.Ferp_0971"/>
<organism evidence="2 3">
    <name type="scientific">Ferroglobus placidus (strain DSM 10642 / AEDII12DO)</name>
    <dbReference type="NCBI Taxonomy" id="589924"/>
    <lineage>
        <taxon>Archaea</taxon>
        <taxon>Methanobacteriati</taxon>
        <taxon>Methanobacteriota</taxon>
        <taxon>Archaeoglobi</taxon>
        <taxon>Archaeoglobales</taxon>
        <taxon>Archaeoglobaceae</taxon>
        <taxon>Ferroglobus</taxon>
    </lineage>
</organism>
<evidence type="ECO:0000313" key="2">
    <source>
        <dbReference type="EMBL" id="ADC65135.1"/>
    </source>
</evidence>
<feature type="transmembrane region" description="Helical" evidence="1">
    <location>
        <begin position="38"/>
        <end position="56"/>
    </location>
</feature>
<keyword evidence="3" id="KW-1185">Reference proteome</keyword>
<feature type="transmembrane region" description="Helical" evidence="1">
    <location>
        <begin position="6"/>
        <end position="26"/>
    </location>
</feature>